<dbReference type="Pfam" id="PF07727">
    <property type="entry name" value="RVT_2"/>
    <property type="match status" value="1"/>
</dbReference>
<evidence type="ECO:0000256" key="1">
    <source>
        <dbReference type="SAM" id="Coils"/>
    </source>
</evidence>
<feature type="region of interest" description="Disordered" evidence="2">
    <location>
        <begin position="250"/>
        <end position="270"/>
    </location>
</feature>
<feature type="compositionally biased region" description="Basic and acidic residues" evidence="2">
    <location>
        <begin position="213"/>
        <end position="227"/>
    </location>
</feature>
<keyword evidence="1" id="KW-0175">Coiled coil</keyword>
<feature type="coiled-coil region" evidence="1">
    <location>
        <begin position="1129"/>
        <end position="1156"/>
    </location>
</feature>
<dbReference type="Pfam" id="PF22936">
    <property type="entry name" value="Pol_BBD"/>
    <property type="match status" value="1"/>
</dbReference>
<feature type="region of interest" description="Disordered" evidence="2">
    <location>
        <begin position="427"/>
        <end position="457"/>
    </location>
</feature>
<protein>
    <submittedName>
        <fullName evidence="5">Ribonuclease H-like domain-containing protein</fullName>
    </submittedName>
</protein>
<evidence type="ECO:0000313" key="5">
    <source>
        <dbReference type="EMBL" id="GEU64025.1"/>
    </source>
</evidence>
<evidence type="ECO:0000259" key="4">
    <source>
        <dbReference type="Pfam" id="PF22936"/>
    </source>
</evidence>
<dbReference type="InterPro" id="IPR054722">
    <property type="entry name" value="PolX-like_BBD"/>
</dbReference>
<feature type="coiled-coil region" evidence="1">
    <location>
        <begin position="1392"/>
        <end position="1419"/>
    </location>
</feature>
<feature type="region of interest" description="Disordered" evidence="2">
    <location>
        <begin position="1275"/>
        <end position="1299"/>
    </location>
</feature>
<gene>
    <name evidence="5" type="ORF">Tci_036003</name>
</gene>
<feature type="region of interest" description="Disordered" evidence="2">
    <location>
        <begin position="1089"/>
        <end position="1127"/>
    </location>
</feature>
<feature type="region of interest" description="Disordered" evidence="2">
    <location>
        <begin position="585"/>
        <end position="625"/>
    </location>
</feature>
<dbReference type="InterPro" id="IPR013103">
    <property type="entry name" value="RVT_2"/>
</dbReference>
<sequence>MESLNPQVVSAAKLPISNLNEFNLWKIRIEQYFLVTDYSLWEVILNGDSPAPTRVIEGVLQLVAPTTAEQRLARKNELKARDLEEQSLDDLFNSLKIYEAEVKSFSSASTTTQNIAFVSSSNTDNTNEPVSVAASVSAVSVKIPVSPLPNVDSLSNAVINSFFASQSNSPQLDNDDLKQIDSDDLEEMYLKWQMDMLTVRARWKGHFARKSRYPNDTRRNGAAEPQRRNSFQAEEEPTNYALMAFSSLSSSSDNELSPTKPDNDLSHTYRPSAPIIEDWVSDSMDESETKTPQNVLSFVQPSEQVKSPRPSVQHVETSISPANSKTVIPKPTCNGKRRNRKACFVCKSLDHLIKDCDYHEKKMAQHTARNHAKRGTHKHYAQIPFLNPHRHVVPAAVLTQSNLIPITAVRPVSTADIPNINVTRPRQDQPIVSKPTSPTIRHINSSPSPKVSNSPPRVTAVKAPMVNAAKEIQVSDGLVPKEKLTILFFMLGNPQHALKDKGIIDSGCSRHMTGNMSYLSEFEELNGRYVAFGETQRVMCDKKNSVLFTDTECLVLSLEFKLSDESQVLLRVPRENNMYNNTDEDVAFDEKEPESKVNVSPSSSAQSKKHNYKTKREGKGKSHVKSLTGYRNLSAEFEDYSDNSINEDNAAGTMVLAVGQISPNSTNTFSAAGPSKAAASPTHGKSSCIDTSQLLDDPDMLELEDITYSTDEDDVGAEADFNNLETSITVSPIPTTRVHKDHLVTQIIGDLSYATQTKSMTRVAKDQGFKDPDYPDKVCKVVKAFYGLHQAPRAWYETLDNYLLENGFQRDKIDQTLFIKRRKGVNTPRSDEDILELMELTVFLLPSEEKVRIKVSTVDLQVSAFWNSVAVKKVNDVTQLQALVDKKKLVITKASIRDVLRLDDTEGIECLPNEKIFAELARIGYEKPSTKLAFYKAFFLSQWKFLIDTILQCMSAKRTSWNEFSSSMASAVICLYSGIKFNFSKYIFNSLVRNVDSTTKFYLYLRFLQVMIRKQVGDLSSHSTKYTSPALTQKVFANMRRLDKGFSGVKTLLFEGMIVEQQVDEGDAEVNVDDVNAVGVIAEGVVSASDDEVPTADEERFIPSPTLPTPPPQPSQDIPSTSQYSEQDKVAQALEITKLKSRVNKLERRNKASKLKRLKKVGSPKRIDTSDDTVMDDVSKQGGIIANIDADEDVVLEDAKDGQDADVLSMQEEELKLAKLQEVVYVVTTSKIITEVVTATSTTITVADVPIPAVTTAAASTLTAAPSRRRKGVVIRDPEETTTSSTIIHSEAKSKDKGKGILVEEPKPLKKLAQIKQDKKYARELEAELNKTIDWDKVIDHMQRKQKQDKMDYFKGMTYDDICPIFEKHFDSNVAFLQKTKKQMDEEDSRALKRLNESKEDKAAEKQKLDGEVKELKRHLQIVPNDDDDVYTEATPLARKVLVVDYEIYNENNKPYYKIKRANDTHQLYISFLSMLRNFDREVLEVLWQSVKERFATTKPKNFFDDFLLITLRAMFKKPDIHAQTWRNQRSVHGQAKVKS</sequence>
<reference evidence="5" key="1">
    <citation type="journal article" date="2019" name="Sci. Rep.">
        <title>Draft genome of Tanacetum cinerariifolium, the natural source of mosquito coil.</title>
        <authorList>
            <person name="Yamashiro T."/>
            <person name="Shiraishi A."/>
            <person name="Satake H."/>
            <person name="Nakayama K."/>
        </authorList>
    </citation>
    <scope>NUCLEOTIDE SEQUENCE</scope>
</reference>
<proteinExistence type="predicted"/>
<feature type="region of interest" description="Disordered" evidence="2">
    <location>
        <begin position="211"/>
        <end position="236"/>
    </location>
</feature>
<feature type="compositionally biased region" description="Pro residues" evidence="2">
    <location>
        <begin position="1105"/>
        <end position="1114"/>
    </location>
</feature>
<dbReference type="EMBL" id="BKCJ010004950">
    <property type="protein sequence ID" value="GEU64025.1"/>
    <property type="molecule type" value="Genomic_DNA"/>
</dbReference>
<feature type="compositionally biased region" description="Polar residues" evidence="2">
    <location>
        <begin position="597"/>
        <end position="606"/>
    </location>
</feature>
<feature type="domain" description="Reverse transcriptase Ty1/copia-type" evidence="3">
    <location>
        <begin position="763"/>
        <end position="821"/>
    </location>
</feature>
<evidence type="ECO:0000256" key="2">
    <source>
        <dbReference type="SAM" id="MobiDB-lite"/>
    </source>
</evidence>
<organism evidence="5">
    <name type="scientific">Tanacetum cinerariifolium</name>
    <name type="common">Dalmatian daisy</name>
    <name type="synonym">Chrysanthemum cinerariifolium</name>
    <dbReference type="NCBI Taxonomy" id="118510"/>
    <lineage>
        <taxon>Eukaryota</taxon>
        <taxon>Viridiplantae</taxon>
        <taxon>Streptophyta</taxon>
        <taxon>Embryophyta</taxon>
        <taxon>Tracheophyta</taxon>
        <taxon>Spermatophyta</taxon>
        <taxon>Magnoliopsida</taxon>
        <taxon>eudicotyledons</taxon>
        <taxon>Gunneridae</taxon>
        <taxon>Pentapetalae</taxon>
        <taxon>asterids</taxon>
        <taxon>campanulids</taxon>
        <taxon>Asterales</taxon>
        <taxon>Asteraceae</taxon>
        <taxon>Asteroideae</taxon>
        <taxon>Anthemideae</taxon>
        <taxon>Anthemidinae</taxon>
        <taxon>Tanacetum</taxon>
    </lineage>
</organism>
<name>A0A6L2LV50_TANCI</name>
<feature type="compositionally biased region" description="Basic and acidic residues" evidence="2">
    <location>
        <begin position="1290"/>
        <end position="1299"/>
    </location>
</feature>
<feature type="compositionally biased region" description="Low complexity" evidence="2">
    <location>
        <begin position="444"/>
        <end position="456"/>
    </location>
</feature>
<accession>A0A6L2LV50</accession>
<feature type="compositionally biased region" description="Polar residues" evidence="2">
    <location>
        <begin position="434"/>
        <end position="443"/>
    </location>
</feature>
<feature type="domain" description="Retrovirus-related Pol polyprotein from transposon TNT 1-94-like beta-barrel" evidence="4">
    <location>
        <begin position="503"/>
        <end position="549"/>
    </location>
</feature>
<evidence type="ECO:0000259" key="3">
    <source>
        <dbReference type="Pfam" id="PF07727"/>
    </source>
</evidence>
<comment type="caution">
    <text evidence="5">The sequence shown here is derived from an EMBL/GenBank/DDBJ whole genome shotgun (WGS) entry which is preliminary data.</text>
</comment>